<feature type="transmembrane region" description="Helical" evidence="1">
    <location>
        <begin position="87"/>
        <end position="109"/>
    </location>
</feature>
<keyword evidence="1" id="KW-0812">Transmembrane</keyword>
<feature type="transmembrane region" description="Helical" evidence="1">
    <location>
        <begin position="216"/>
        <end position="237"/>
    </location>
</feature>
<dbReference type="GO" id="GO:0016020">
    <property type="term" value="C:membrane"/>
    <property type="evidence" value="ECO:0007669"/>
    <property type="project" value="TreeGrafter"/>
</dbReference>
<feature type="domain" description="Acyltransferase 3" evidence="2">
    <location>
        <begin position="21"/>
        <end position="371"/>
    </location>
</feature>
<evidence type="ECO:0000313" key="4">
    <source>
        <dbReference type="EMBL" id="HIT74891.1"/>
    </source>
</evidence>
<feature type="transmembrane region" description="Helical" evidence="1">
    <location>
        <begin position="388"/>
        <end position="408"/>
    </location>
</feature>
<sequence>MAVARAETASDRPTSTRRRRDVEMLRALAVVLVLVHHIGTGRVSGGVDVFFLLSGLLVTLSFLHRVDRPDQVEAPVWSLRATLVARFTRLLPLMSLVLVVVLAAALALVPPLRWHGMLRQALASVTFTQNQLLADLSVDYYANNRALAPALQHLWSMAITGQFYLVWALVCAGLWWLARRIHRAHVTAWVAMAGIVTVGGSFALSIVQTAQDPVRAYFLTLPRMWEFGVGILLAVLLHRWGPRMSDWATAVGAGPRDRVRRGLLPVLGWLGVVALVTCGFLQPADAWFPGWIALWPIGGAVLVVLGGDTRRWGMAAALDNPVSRWVSAHSYGLFLWHWPVLVLWQQHFERSWATAVDGVAIVLITVVLTWAGDQVVELGLERTKRRRLLVLAMAVVVVVVPVTVWTSVLTRGSEQVAAQPQESNPGARVLRPDVAEPDPNARLMPYDADVEDEWAGLPGRCDLPEDTDPWVANNCGEYRPDGEPTRTVVVVGDSRSQQWTAALEPIAVSQGWHLMGITMHQCAYRTAMEGISEVCNDFNTAVQQWVLDVEPDAVVAVATRSSADDTPEHLEVGFLEGAEPLLEAGIEVVAMRDTPRFAFDVPECVQRHGADSPRCQVPRDQALAPDSPLLELPPHPGLATIDMTNWVCTDGVCRPVIGNVYVYMDVQHLSKTYAATLSDELAEQWFAATGWDGSA</sequence>
<feature type="transmembrane region" description="Helical" evidence="1">
    <location>
        <begin position="328"/>
        <end position="346"/>
    </location>
</feature>
<feature type="transmembrane region" description="Helical" evidence="1">
    <location>
        <begin position="49"/>
        <end position="66"/>
    </location>
</feature>
<dbReference type="EMBL" id="DVLP01000146">
    <property type="protein sequence ID" value="HIT74891.1"/>
    <property type="molecule type" value="Genomic_DNA"/>
</dbReference>
<dbReference type="GO" id="GO:0016747">
    <property type="term" value="F:acyltransferase activity, transferring groups other than amino-acyl groups"/>
    <property type="evidence" value="ECO:0007669"/>
    <property type="project" value="InterPro"/>
</dbReference>
<feature type="transmembrane region" description="Helical" evidence="1">
    <location>
        <begin position="189"/>
        <end position="210"/>
    </location>
</feature>
<evidence type="ECO:0000313" key="5">
    <source>
        <dbReference type="Proteomes" id="UP000886842"/>
    </source>
</evidence>
<dbReference type="Proteomes" id="UP000886842">
    <property type="component" value="Unassembled WGS sequence"/>
</dbReference>
<reference evidence="4" key="2">
    <citation type="journal article" date="2021" name="PeerJ">
        <title>Extensive microbial diversity within the chicken gut microbiome revealed by metagenomics and culture.</title>
        <authorList>
            <person name="Gilroy R."/>
            <person name="Ravi A."/>
            <person name="Getino M."/>
            <person name="Pursley I."/>
            <person name="Horton D.L."/>
            <person name="Alikhan N.F."/>
            <person name="Baker D."/>
            <person name="Gharbi K."/>
            <person name="Hall N."/>
            <person name="Watson M."/>
            <person name="Adriaenssens E.M."/>
            <person name="Foster-Nyarko E."/>
            <person name="Jarju S."/>
            <person name="Secka A."/>
            <person name="Antonio M."/>
            <person name="Oren A."/>
            <person name="Chaudhuri R.R."/>
            <person name="La Ragione R."/>
            <person name="Hildebrand F."/>
            <person name="Pallen M.J."/>
        </authorList>
    </citation>
    <scope>NUCLEOTIDE SEQUENCE</scope>
    <source>
        <strain evidence="4">ChiGjej1B1-24693</strain>
    </source>
</reference>
<feature type="transmembrane region" description="Helical" evidence="1">
    <location>
        <begin position="288"/>
        <end position="307"/>
    </location>
</feature>
<keyword evidence="4" id="KW-0808">Transferase</keyword>
<dbReference type="Pfam" id="PF01757">
    <property type="entry name" value="Acyl_transf_3"/>
    <property type="match status" value="1"/>
</dbReference>
<feature type="domain" description="SGNH" evidence="3">
    <location>
        <begin position="461"/>
        <end position="682"/>
    </location>
</feature>
<dbReference type="InterPro" id="IPR002656">
    <property type="entry name" value="Acyl_transf_3_dom"/>
</dbReference>
<feature type="transmembrane region" description="Helical" evidence="1">
    <location>
        <begin position="154"/>
        <end position="177"/>
    </location>
</feature>
<feature type="transmembrane region" description="Helical" evidence="1">
    <location>
        <begin position="263"/>
        <end position="282"/>
    </location>
</feature>
<accession>A0A9D1GW56</accession>
<feature type="transmembrane region" description="Helical" evidence="1">
    <location>
        <begin position="24"/>
        <end position="43"/>
    </location>
</feature>
<reference evidence="4" key="1">
    <citation type="submission" date="2020-10" db="EMBL/GenBank/DDBJ databases">
        <authorList>
            <person name="Gilroy R."/>
        </authorList>
    </citation>
    <scope>NUCLEOTIDE SEQUENCE</scope>
    <source>
        <strain evidence="4">ChiGjej1B1-24693</strain>
    </source>
</reference>
<dbReference type="PANTHER" id="PTHR23028:SF53">
    <property type="entry name" value="ACYL_TRANSF_3 DOMAIN-CONTAINING PROTEIN"/>
    <property type="match status" value="1"/>
</dbReference>
<dbReference type="PANTHER" id="PTHR23028">
    <property type="entry name" value="ACETYLTRANSFERASE"/>
    <property type="match status" value="1"/>
</dbReference>
<evidence type="ECO:0000259" key="3">
    <source>
        <dbReference type="Pfam" id="PF19040"/>
    </source>
</evidence>
<dbReference type="AlphaFoldDB" id="A0A9D1GW56"/>
<gene>
    <name evidence="4" type="ORF">IAA98_04840</name>
</gene>
<organism evidence="4 5">
    <name type="scientific">Candidatus Avipropionibacterium avicola</name>
    <dbReference type="NCBI Taxonomy" id="2840701"/>
    <lineage>
        <taxon>Bacteria</taxon>
        <taxon>Bacillati</taxon>
        <taxon>Actinomycetota</taxon>
        <taxon>Actinomycetes</taxon>
        <taxon>Propionibacteriales</taxon>
        <taxon>Propionibacteriaceae</taxon>
        <taxon>Propionibacteriaceae incertae sedis</taxon>
        <taxon>Candidatus Avipropionibacterium</taxon>
    </lineage>
</organism>
<keyword evidence="1" id="KW-0472">Membrane</keyword>
<proteinExistence type="predicted"/>
<feature type="transmembrane region" description="Helical" evidence="1">
    <location>
        <begin position="352"/>
        <end position="376"/>
    </location>
</feature>
<keyword evidence="1" id="KW-1133">Transmembrane helix</keyword>
<name>A0A9D1GW56_9ACTN</name>
<evidence type="ECO:0000259" key="2">
    <source>
        <dbReference type="Pfam" id="PF01757"/>
    </source>
</evidence>
<evidence type="ECO:0000256" key="1">
    <source>
        <dbReference type="SAM" id="Phobius"/>
    </source>
</evidence>
<dbReference type="Pfam" id="PF19040">
    <property type="entry name" value="SGNH"/>
    <property type="match status" value="1"/>
</dbReference>
<comment type="caution">
    <text evidence="4">The sequence shown here is derived from an EMBL/GenBank/DDBJ whole genome shotgun (WGS) entry which is preliminary data.</text>
</comment>
<dbReference type="GO" id="GO:0009103">
    <property type="term" value="P:lipopolysaccharide biosynthetic process"/>
    <property type="evidence" value="ECO:0007669"/>
    <property type="project" value="TreeGrafter"/>
</dbReference>
<keyword evidence="4" id="KW-0012">Acyltransferase</keyword>
<dbReference type="InterPro" id="IPR043968">
    <property type="entry name" value="SGNH"/>
</dbReference>
<protein>
    <submittedName>
        <fullName evidence="4">Acyltransferase</fullName>
    </submittedName>
</protein>
<dbReference type="InterPro" id="IPR050879">
    <property type="entry name" value="Acyltransferase_3"/>
</dbReference>